<dbReference type="STRING" id="758.GCA_000730685_00421"/>
<feature type="domain" description="Surface lipoprotein assembly modifier C-terminal" evidence="9">
    <location>
        <begin position="190"/>
        <end position="480"/>
    </location>
</feature>
<sequence>MSLLFIMKKFAYFLPLVPFLAQAETVHLPKSIFFEETNVPKTDEPQLKTPQKSTALSTPQIALNERDSMQTKLEKLINYGVVNQQWRLLKRLLPLYQAQAHYDATLYRYAKGAMLRAERQYAEAISLYQQIVNEHPALAYPRFDLGVMRFENKQYRQAKADIEQAVPDLSPQMRGLAQRYLQEMKTRQNWQVDAELQYMQTDNVNNASDQQDILLGGLRFQKDKDSLPQKAHGFRYGLGLNREVNVAGNHFVAFNGYFNGVHYWDNQDYSEKSLYATLGYRYRSALQSVGFMPFFEQNWLGSPRYSKNYGVVANFQQELTARWSISGTLSHTQKRYAETNVARRHNGYINGAILSFSYQAKPNWLLFGGIEGSVDHSQDKAESFLRRGINLGTIWQIKDFAMRLSGRYVKRDFRAENFYFPTKKRQDKEYGVNVTVWHNKLQWKGFTPKLNYRYRKIDSNIPEFYSRQTSEFFMSIEKNF</sequence>
<feature type="signal peptide" evidence="8">
    <location>
        <begin position="1"/>
        <end position="23"/>
    </location>
</feature>
<dbReference type="Proteomes" id="UP000278733">
    <property type="component" value="Chromosome"/>
</dbReference>
<protein>
    <submittedName>
        <fullName evidence="11">TPR repeat-containing protein NMB0313</fullName>
    </submittedName>
</protein>
<proteinExistence type="inferred from homology"/>
<evidence type="ECO:0000259" key="9">
    <source>
        <dbReference type="Pfam" id="PF04575"/>
    </source>
</evidence>
<evidence type="ECO:0000256" key="1">
    <source>
        <dbReference type="ARBA" id="ARBA00004571"/>
    </source>
</evidence>
<dbReference type="InterPro" id="IPR007655">
    <property type="entry name" value="Slam_C"/>
</dbReference>
<evidence type="ECO:0000313" key="11">
    <source>
        <dbReference type="EMBL" id="VEH66038.1"/>
    </source>
</evidence>
<keyword evidence="3" id="KW-0812">Transmembrane</keyword>
<comment type="subcellular location">
    <subcellularLocation>
        <location evidence="1">Cell outer membrane</location>
        <topology evidence="1">Multi-pass membrane protein</topology>
    </subcellularLocation>
</comment>
<evidence type="ECO:0000256" key="5">
    <source>
        <dbReference type="ARBA" id="ARBA00023136"/>
    </source>
</evidence>
<dbReference type="KEGG" id="rpne:NCTC8284_01194"/>
<evidence type="ECO:0000256" key="4">
    <source>
        <dbReference type="ARBA" id="ARBA00022729"/>
    </source>
</evidence>
<evidence type="ECO:0000259" key="10">
    <source>
        <dbReference type="Pfam" id="PF24575"/>
    </source>
</evidence>
<dbReference type="Pfam" id="PF04575">
    <property type="entry name" value="SlipAM"/>
    <property type="match status" value="1"/>
</dbReference>
<evidence type="ECO:0000256" key="6">
    <source>
        <dbReference type="ARBA" id="ARBA00023237"/>
    </source>
</evidence>
<dbReference type="InterPro" id="IPR057556">
    <property type="entry name" value="TPR_Slam"/>
</dbReference>
<reference evidence="11 12" key="1">
    <citation type="submission" date="2018-12" db="EMBL/GenBank/DDBJ databases">
        <authorList>
            <consortium name="Pathogen Informatics"/>
        </authorList>
    </citation>
    <scope>NUCLEOTIDE SEQUENCE [LARGE SCALE GENOMIC DNA]</scope>
    <source>
        <strain evidence="11 12">NCTC8284</strain>
    </source>
</reference>
<evidence type="ECO:0000256" key="3">
    <source>
        <dbReference type="ARBA" id="ARBA00022692"/>
    </source>
</evidence>
<feature type="chain" id="PRO_5019578734" evidence="8">
    <location>
        <begin position="24"/>
        <end position="480"/>
    </location>
</feature>
<organism evidence="11 12">
    <name type="scientific">Rodentibacter pneumotropicus</name>
    <dbReference type="NCBI Taxonomy" id="758"/>
    <lineage>
        <taxon>Bacteria</taxon>
        <taxon>Pseudomonadati</taxon>
        <taxon>Pseudomonadota</taxon>
        <taxon>Gammaproteobacteria</taxon>
        <taxon>Pasteurellales</taxon>
        <taxon>Pasteurellaceae</taxon>
        <taxon>Rodentibacter</taxon>
    </lineage>
</organism>
<dbReference type="GO" id="GO:0009279">
    <property type="term" value="C:cell outer membrane"/>
    <property type="evidence" value="ECO:0007669"/>
    <property type="project" value="UniProtKB-SubCell"/>
</dbReference>
<dbReference type="InterPro" id="IPR011990">
    <property type="entry name" value="TPR-like_helical_dom_sf"/>
</dbReference>
<comment type="similarity">
    <text evidence="7">Belongs to the Slam family.</text>
</comment>
<keyword evidence="4 8" id="KW-0732">Signal</keyword>
<gene>
    <name evidence="11" type="ORF">NCTC8284_01194</name>
</gene>
<keyword evidence="6" id="KW-0998">Cell outer membrane</keyword>
<dbReference type="AlphaFoldDB" id="A0A448MLG4"/>
<name>A0A448MLG4_9PAST</name>
<dbReference type="Gene3D" id="1.25.40.10">
    <property type="entry name" value="Tetratricopeptide repeat domain"/>
    <property type="match status" value="1"/>
</dbReference>
<accession>A0A448MLG4</accession>
<evidence type="ECO:0000256" key="7">
    <source>
        <dbReference type="ARBA" id="ARBA00023609"/>
    </source>
</evidence>
<dbReference type="EMBL" id="LR134405">
    <property type="protein sequence ID" value="VEH66038.1"/>
    <property type="molecule type" value="Genomic_DNA"/>
</dbReference>
<evidence type="ECO:0000256" key="2">
    <source>
        <dbReference type="ARBA" id="ARBA00022452"/>
    </source>
</evidence>
<dbReference type="SUPFAM" id="SSF48452">
    <property type="entry name" value="TPR-like"/>
    <property type="match status" value="1"/>
</dbReference>
<keyword evidence="2" id="KW-1134">Transmembrane beta strand</keyword>
<evidence type="ECO:0000313" key="12">
    <source>
        <dbReference type="Proteomes" id="UP000278733"/>
    </source>
</evidence>
<keyword evidence="5" id="KW-0472">Membrane</keyword>
<feature type="domain" description="Surface lipoprotein assembly modifier N-terminal TPR repeats region" evidence="10">
    <location>
        <begin position="70"/>
        <end position="160"/>
    </location>
</feature>
<evidence type="ECO:0000256" key="8">
    <source>
        <dbReference type="SAM" id="SignalP"/>
    </source>
</evidence>
<dbReference type="Pfam" id="PF24575">
    <property type="entry name" value="TPR_Slam"/>
    <property type="match status" value="1"/>
</dbReference>